<organism evidence="2 3">
    <name type="scientific">Kineosporia mesophila</name>
    <dbReference type="NCBI Taxonomy" id="566012"/>
    <lineage>
        <taxon>Bacteria</taxon>
        <taxon>Bacillati</taxon>
        <taxon>Actinomycetota</taxon>
        <taxon>Actinomycetes</taxon>
        <taxon>Kineosporiales</taxon>
        <taxon>Kineosporiaceae</taxon>
        <taxon>Kineosporia</taxon>
    </lineage>
</organism>
<dbReference type="Gene3D" id="3.10.450.50">
    <property type="match status" value="1"/>
</dbReference>
<sequence>MSALEASQRLAVQEALARYALALDDQDAAALESVLTEDVSWNFTLAGQGDLGPVAGREAVLGFVRESWTTQTDRSRHYLSNVVVNGEGPDTAAARAYLLMTSDSRVVTTGSYRFSLRASGGEWRIAQLVLGMENAG</sequence>
<dbReference type="Pfam" id="PF13577">
    <property type="entry name" value="SnoaL_4"/>
    <property type="match status" value="1"/>
</dbReference>
<dbReference type="Proteomes" id="UP001501074">
    <property type="component" value="Unassembled WGS sequence"/>
</dbReference>
<evidence type="ECO:0000259" key="1">
    <source>
        <dbReference type="Pfam" id="PF13577"/>
    </source>
</evidence>
<keyword evidence="3" id="KW-1185">Reference proteome</keyword>
<reference evidence="3" key="1">
    <citation type="journal article" date="2019" name="Int. J. Syst. Evol. Microbiol.">
        <title>The Global Catalogue of Microorganisms (GCM) 10K type strain sequencing project: providing services to taxonomists for standard genome sequencing and annotation.</title>
        <authorList>
            <consortium name="The Broad Institute Genomics Platform"/>
            <consortium name="The Broad Institute Genome Sequencing Center for Infectious Disease"/>
            <person name="Wu L."/>
            <person name="Ma J."/>
        </authorList>
    </citation>
    <scope>NUCLEOTIDE SEQUENCE [LARGE SCALE GENOMIC DNA]</scope>
    <source>
        <strain evidence="3">JCM 16902</strain>
    </source>
</reference>
<accession>A0ABP6Z685</accession>
<name>A0ABP6Z685_9ACTN</name>
<comment type="caution">
    <text evidence="2">The sequence shown here is derived from an EMBL/GenBank/DDBJ whole genome shotgun (WGS) entry which is preliminary data.</text>
</comment>
<dbReference type="InterPro" id="IPR037401">
    <property type="entry name" value="SnoaL-like"/>
</dbReference>
<feature type="domain" description="SnoaL-like" evidence="1">
    <location>
        <begin position="5"/>
        <end position="127"/>
    </location>
</feature>
<evidence type="ECO:0000313" key="3">
    <source>
        <dbReference type="Proteomes" id="UP001501074"/>
    </source>
</evidence>
<dbReference type="EMBL" id="BAAAZO010000002">
    <property type="protein sequence ID" value="GAA3598062.1"/>
    <property type="molecule type" value="Genomic_DNA"/>
</dbReference>
<gene>
    <name evidence="2" type="ORF">GCM10022223_11590</name>
</gene>
<dbReference type="CDD" id="cd00531">
    <property type="entry name" value="NTF2_like"/>
    <property type="match status" value="1"/>
</dbReference>
<dbReference type="SUPFAM" id="SSF54427">
    <property type="entry name" value="NTF2-like"/>
    <property type="match status" value="1"/>
</dbReference>
<dbReference type="InterPro" id="IPR032710">
    <property type="entry name" value="NTF2-like_dom_sf"/>
</dbReference>
<dbReference type="RefSeq" id="WP_231485911.1">
    <property type="nucleotide sequence ID" value="NZ_BAAAZO010000002.1"/>
</dbReference>
<evidence type="ECO:0000313" key="2">
    <source>
        <dbReference type="EMBL" id="GAA3598062.1"/>
    </source>
</evidence>
<protein>
    <recommendedName>
        <fullName evidence="1">SnoaL-like domain-containing protein</fullName>
    </recommendedName>
</protein>
<proteinExistence type="predicted"/>